<evidence type="ECO:0000313" key="3">
    <source>
        <dbReference type="Proteomes" id="UP001162640"/>
    </source>
</evidence>
<keyword evidence="1" id="KW-0732">Signal</keyword>
<name>A0A9W7EQ15_9STRA</name>
<dbReference type="Proteomes" id="UP001162640">
    <property type="component" value="Unassembled WGS sequence"/>
</dbReference>
<comment type="caution">
    <text evidence="2">The sequence shown here is derived from an EMBL/GenBank/DDBJ whole genome shotgun (WGS) entry which is preliminary data.</text>
</comment>
<sequence length="195" mass="20911">MSCLAFFTTALLIPPIIADAHRWLRDTNPSESKLTSDHDTQTSSSYTSAQANAFIGAQHWWESGYYADKGLSEHYDGYFCLCSCDATPEGIFCSGNGVTPSGSKVADFLGVFSESYGGEGWEGDLIAYGTDTPFADKFSLTAPGSAANYTGVSQSLDNQSFVWRGTMSGVDCSSKDHCSSACSSSLSFADWYNTC</sequence>
<evidence type="ECO:0008006" key="4">
    <source>
        <dbReference type="Google" id="ProtNLM"/>
    </source>
</evidence>
<evidence type="ECO:0000256" key="1">
    <source>
        <dbReference type="SAM" id="SignalP"/>
    </source>
</evidence>
<proteinExistence type="predicted"/>
<reference evidence="3" key="1">
    <citation type="journal article" date="2023" name="Commun. Biol.">
        <title>Genome analysis of Parmales, the sister group of diatoms, reveals the evolutionary specialization of diatoms from phago-mixotrophs to photoautotrophs.</title>
        <authorList>
            <person name="Ban H."/>
            <person name="Sato S."/>
            <person name="Yoshikawa S."/>
            <person name="Yamada K."/>
            <person name="Nakamura Y."/>
            <person name="Ichinomiya M."/>
            <person name="Sato N."/>
            <person name="Blanc-Mathieu R."/>
            <person name="Endo H."/>
            <person name="Kuwata A."/>
            <person name="Ogata H."/>
        </authorList>
    </citation>
    <scope>NUCLEOTIDE SEQUENCE [LARGE SCALE GENOMIC DNA]</scope>
</reference>
<protein>
    <recommendedName>
        <fullName evidence="4">Secreted protein</fullName>
    </recommendedName>
</protein>
<accession>A0A9W7EQ15</accession>
<feature type="chain" id="PRO_5040876638" description="Secreted protein" evidence="1">
    <location>
        <begin position="19"/>
        <end position="195"/>
    </location>
</feature>
<organism evidence="2 3">
    <name type="scientific">Triparma laevis f. inornata</name>
    <dbReference type="NCBI Taxonomy" id="1714386"/>
    <lineage>
        <taxon>Eukaryota</taxon>
        <taxon>Sar</taxon>
        <taxon>Stramenopiles</taxon>
        <taxon>Ochrophyta</taxon>
        <taxon>Bolidophyceae</taxon>
        <taxon>Parmales</taxon>
        <taxon>Triparmaceae</taxon>
        <taxon>Triparma</taxon>
    </lineage>
</organism>
<dbReference type="EMBL" id="BLQM01000417">
    <property type="protein sequence ID" value="GMH88714.1"/>
    <property type="molecule type" value="Genomic_DNA"/>
</dbReference>
<gene>
    <name evidence="2" type="ORF">TL16_g11236</name>
</gene>
<feature type="signal peptide" evidence="1">
    <location>
        <begin position="1"/>
        <end position="18"/>
    </location>
</feature>
<evidence type="ECO:0000313" key="2">
    <source>
        <dbReference type="EMBL" id="GMH88714.1"/>
    </source>
</evidence>
<dbReference type="AlphaFoldDB" id="A0A9W7EQ15"/>